<dbReference type="KEGG" id="serw:FY030_16070"/>
<name>A0A5J6VAA8_9MICO</name>
<evidence type="ECO:0000313" key="1">
    <source>
        <dbReference type="EMBL" id="QFG70022.1"/>
    </source>
</evidence>
<keyword evidence="2" id="KW-1185">Reference proteome</keyword>
<dbReference type="RefSeq" id="WP_158062515.1">
    <property type="nucleotide sequence ID" value="NZ_CP044427.1"/>
</dbReference>
<proteinExistence type="predicted"/>
<dbReference type="EMBL" id="CP044427">
    <property type="protein sequence ID" value="QFG70022.1"/>
    <property type="molecule type" value="Genomic_DNA"/>
</dbReference>
<organism evidence="1 2">
    <name type="scientific">Ornithinimicrobium pratense</name>
    <dbReference type="NCBI Taxonomy" id="2593973"/>
    <lineage>
        <taxon>Bacteria</taxon>
        <taxon>Bacillati</taxon>
        <taxon>Actinomycetota</taxon>
        <taxon>Actinomycetes</taxon>
        <taxon>Micrococcales</taxon>
        <taxon>Ornithinimicrobiaceae</taxon>
        <taxon>Ornithinimicrobium</taxon>
    </lineage>
</organism>
<dbReference type="Proteomes" id="UP000326546">
    <property type="component" value="Chromosome"/>
</dbReference>
<protein>
    <submittedName>
        <fullName evidence="1">Uncharacterized protein</fullName>
    </submittedName>
</protein>
<reference evidence="1 2" key="1">
    <citation type="submission" date="2019-09" db="EMBL/GenBank/DDBJ databases">
        <title>Serinicoccus pratensis sp. nov., isolated from meadow soil.</title>
        <authorList>
            <person name="Zhang W."/>
        </authorList>
    </citation>
    <scope>NUCLEOTIDE SEQUENCE [LARGE SCALE GENOMIC DNA]</scope>
    <source>
        <strain evidence="1 2">W204</strain>
    </source>
</reference>
<dbReference type="OrthoDB" id="5185582at2"/>
<dbReference type="AlphaFoldDB" id="A0A5J6VAA8"/>
<accession>A0A5J6VAA8</accession>
<gene>
    <name evidence="1" type="ORF">FY030_16070</name>
</gene>
<evidence type="ECO:0000313" key="2">
    <source>
        <dbReference type="Proteomes" id="UP000326546"/>
    </source>
</evidence>
<sequence length="211" mass="23464">MSLPPGVRRRQQQVARWARRTPGYRFALEEVLPRVRRNATLTDLAWRIFAPRHGAGNVDVALLPDRQVTGPDVGRLPVVGVLATGLEDARAEQLLADVADLQRATGSFRPVLVLDRPVFAAARRHGYVVEHVVPEREWATDSFGEVPWPDYLARRLGSVIDHYQLWHLVRAEVPADGGRVRLDQVDEALLRVLGERLGQLGDVGTEPPASS</sequence>